<evidence type="ECO:0000313" key="2">
    <source>
        <dbReference type="EMBL" id="KAF4668661.1"/>
    </source>
</evidence>
<protein>
    <submittedName>
        <fullName evidence="2">Uncharacterized protein</fullName>
    </submittedName>
</protein>
<name>A0A7J6MCC4_PERCH</name>
<keyword evidence="3" id="KW-1185">Reference proteome</keyword>
<feature type="chain" id="PRO_5029625519" evidence="1">
    <location>
        <begin position="23"/>
        <end position="137"/>
    </location>
</feature>
<accession>A0A7J6MCC4</accession>
<dbReference type="Proteomes" id="UP000591131">
    <property type="component" value="Unassembled WGS sequence"/>
</dbReference>
<feature type="signal peptide" evidence="1">
    <location>
        <begin position="1"/>
        <end position="22"/>
    </location>
</feature>
<dbReference type="EMBL" id="JAAPAO010000186">
    <property type="protein sequence ID" value="KAF4668661.1"/>
    <property type="molecule type" value="Genomic_DNA"/>
</dbReference>
<keyword evidence="1" id="KW-0732">Signal</keyword>
<dbReference type="OrthoDB" id="10485945at2759"/>
<dbReference type="AlphaFoldDB" id="A0A7J6MCC4"/>
<evidence type="ECO:0000313" key="3">
    <source>
        <dbReference type="Proteomes" id="UP000591131"/>
    </source>
</evidence>
<proteinExistence type="predicted"/>
<gene>
    <name evidence="2" type="ORF">FOL47_002921</name>
</gene>
<sequence>MSPSRIITSALLLAFMMAYALGGFPQGKYIGGEVSPKPYLRVEGDFNVKTIHLSVSCGPERAKWDAWFDLVEATQKETYKLKGYVTDPKYEKLLTFLTDNCGRAQGQSGDLDTFYVRRDMKSMITMINLDMITLYKA</sequence>
<reference evidence="2 3" key="1">
    <citation type="submission" date="2020-04" db="EMBL/GenBank/DDBJ databases">
        <title>Perkinsus chesapeaki whole genome sequence.</title>
        <authorList>
            <person name="Bogema D.R."/>
        </authorList>
    </citation>
    <scope>NUCLEOTIDE SEQUENCE [LARGE SCALE GENOMIC DNA]</scope>
    <source>
        <strain evidence="2">ATCC PRA-425</strain>
    </source>
</reference>
<organism evidence="2 3">
    <name type="scientific">Perkinsus chesapeaki</name>
    <name type="common">Clam parasite</name>
    <name type="synonym">Perkinsus andrewsi</name>
    <dbReference type="NCBI Taxonomy" id="330153"/>
    <lineage>
        <taxon>Eukaryota</taxon>
        <taxon>Sar</taxon>
        <taxon>Alveolata</taxon>
        <taxon>Perkinsozoa</taxon>
        <taxon>Perkinsea</taxon>
        <taxon>Perkinsida</taxon>
        <taxon>Perkinsidae</taxon>
        <taxon>Perkinsus</taxon>
    </lineage>
</organism>
<evidence type="ECO:0000256" key="1">
    <source>
        <dbReference type="SAM" id="SignalP"/>
    </source>
</evidence>
<comment type="caution">
    <text evidence="2">The sequence shown here is derived from an EMBL/GenBank/DDBJ whole genome shotgun (WGS) entry which is preliminary data.</text>
</comment>